<name>A0A0S2DGJ0_LYSEN</name>
<sequence>MESALTAEQALALAPDGASAKAATGLASDRHWVSLGGDAEALWGECKGSGAKPYQAQVDLGALVTRCSCPSRKFPCKHALALLLMHARGGIAADARPAWVEEWLNSRRDRAEKKEQAAAKAVAAQAADPEAAAAAAAKREAARWKRIDQGTAELQRWIGDQLRRGLASFGAQQRAEWTAMAARMVDAQAPALSAQLLAATDAMAAGIAGAPAVVERFGLIWLLREAVVRRATLSPQRLADVRAALGWVYDKDDLSTLGESVSDRWIVQGQRIDERDDRLFERRVWLRGQASGRDALLHDYAYGGRGWEQQWLDGRAVEATLRFFPGSAPLRALALEQGAAQPAPRWSQPAADAIEAASLAFAANPWLQWWPLALADAIPLYENERWWLHTPAGRLPLALGDAAGWNLLARSGGRALQVMGEWDGRELRPLSAWRGEDAAHNWSLAA</sequence>
<protein>
    <submittedName>
        <fullName evidence="3">SWIM zinc finger protein</fullName>
    </submittedName>
</protein>
<dbReference type="KEGG" id="lez:GLE_2287"/>
<gene>
    <name evidence="3" type="ORF">GLE_2287</name>
</gene>
<evidence type="ECO:0000313" key="4">
    <source>
        <dbReference type="Proteomes" id="UP000061569"/>
    </source>
</evidence>
<dbReference type="Pfam" id="PF04434">
    <property type="entry name" value="SWIM"/>
    <property type="match status" value="1"/>
</dbReference>
<organism evidence="3 4">
    <name type="scientific">Lysobacter enzymogenes</name>
    <dbReference type="NCBI Taxonomy" id="69"/>
    <lineage>
        <taxon>Bacteria</taxon>
        <taxon>Pseudomonadati</taxon>
        <taxon>Pseudomonadota</taxon>
        <taxon>Gammaproteobacteria</taxon>
        <taxon>Lysobacterales</taxon>
        <taxon>Lysobacteraceae</taxon>
        <taxon>Lysobacter</taxon>
    </lineage>
</organism>
<evidence type="ECO:0000259" key="2">
    <source>
        <dbReference type="PROSITE" id="PS50966"/>
    </source>
</evidence>
<evidence type="ECO:0000313" key="3">
    <source>
        <dbReference type="EMBL" id="ALN57636.1"/>
    </source>
</evidence>
<evidence type="ECO:0000256" key="1">
    <source>
        <dbReference type="PROSITE-ProRule" id="PRU00325"/>
    </source>
</evidence>
<dbReference type="InterPro" id="IPR007527">
    <property type="entry name" value="Znf_SWIM"/>
</dbReference>
<dbReference type="PROSITE" id="PS50966">
    <property type="entry name" value="ZF_SWIM"/>
    <property type="match status" value="1"/>
</dbReference>
<dbReference type="Proteomes" id="UP000061569">
    <property type="component" value="Chromosome"/>
</dbReference>
<dbReference type="PATRIC" id="fig|69.6.peg.2252"/>
<proteinExistence type="predicted"/>
<reference evidence="3 4" key="1">
    <citation type="submission" date="2015-11" db="EMBL/GenBank/DDBJ databases">
        <title>Genome sequences of Lysobacter enzymogenes strain C3 and Lysobacter antibioticus ATCC 29479.</title>
        <authorList>
            <person name="Kobayashi D.Y."/>
        </authorList>
    </citation>
    <scope>NUCLEOTIDE SEQUENCE [LARGE SCALE GENOMIC DNA]</scope>
    <source>
        <strain evidence="3 4">C3</strain>
    </source>
</reference>
<accession>A0A0S2DGJ0</accession>
<keyword evidence="1" id="KW-0863">Zinc-finger</keyword>
<dbReference type="OrthoDB" id="9816340at2"/>
<keyword evidence="1" id="KW-0479">Metal-binding</keyword>
<feature type="domain" description="SWIM-type" evidence="2">
    <location>
        <begin position="54"/>
        <end position="87"/>
    </location>
</feature>
<dbReference type="AlphaFoldDB" id="A0A0S2DGJ0"/>
<keyword evidence="1" id="KW-0862">Zinc</keyword>
<dbReference type="STRING" id="69.GLE_2287"/>
<dbReference type="EMBL" id="CP013140">
    <property type="protein sequence ID" value="ALN57636.1"/>
    <property type="molecule type" value="Genomic_DNA"/>
</dbReference>
<dbReference type="GO" id="GO:0008270">
    <property type="term" value="F:zinc ion binding"/>
    <property type="evidence" value="ECO:0007669"/>
    <property type="project" value="UniProtKB-KW"/>
</dbReference>